<accession>A0A085VZN1</accession>
<reference evidence="2 3" key="1">
    <citation type="submission" date="2014-04" db="EMBL/GenBank/DDBJ databases">
        <title>Genome assembly of Hyalangium minutum DSM 14724.</title>
        <authorList>
            <person name="Sharma G."/>
            <person name="Subramanian S."/>
        </authorList>
    </citation>
    <scope>NUCLEOTIDE SEQUENCE [LARGE SCALE GENOMIC DNA]</scope>
    <source>
        <strain evidence="2 3">DSM 14724</strain>
    </source>
</reference>
<dbReference type="PROSITE" id="PS51257">
    <property type="entry name" value="PROKAR_LIPOPROTEIN"/>
    <property type="match status" value="1"/>
</dbReference>
<dbReference type="RefSeq" id="WP_044198877.1">
    <property type="nucleotide sequence ID" value="NZ_JMCB01000028.1"/>
</dbReference>
<proteinExistence type="predicted"/>
<name>A0A085VZN1_9BACT</name>
<evidence type="ECO:0000313" key="2">
    <source>
        <dbReference type="EMBL" id="KFE60894.1"/>
    </source>
</evidence>
<keyword evidence="1" id="KW-0732">Signal</keyword>
<dbReference type="Proteomes" id="UP000028725">
    <property type="component" value="Unassembled WGS sequence"/>
</dbReference>
<feature type="chain" id="PRO_5001799284" description="Lipoprotein" evidence="1">
    <location>
        <begin position="24"/>
        <end position="116"/>
    </location>
</feature>
<evidence type="ECO:0000313" key="3">
    <source>
        <dbReference type="Proteomes" id="UP000028725"/>
    </source>
</evidence>
<sequence length="116" mass="12765">MRAVQLLPLFLLVSAISCSTPQAQVDPSQPQPPKTTLEVRNQKPLDFTMYVVDGTHRLRLGLVPGMSTRTFTIPHHLVNDRGSLRFQADTIGSEAVLTTDEELAVRPGDSVSLTLR</sequence>
<gene>
    <name evidence="2" type="ORF">DB31_4807</name>
</gene>
<dbReference type="STRING" id="394096.DB31_4807"/>
<keyword evidence="3" id="KW-1185">Reference proteome</keyword>
<dbReference type="OrthoDB" id="5383237at2"/>
<dbReference type="EMBL" id="JMCB01000028">
    <property type="protein sequence ID" value="KFE60894.1"/>
    <property type="molecule type" value="Genomic_DNA"/>
</dbReference>
<organism evidence="2 3">
    <name type="scientific">Hyalangium minutum</name>
    <dbReference type="NCBI Taxonomy" id="394096"/>
    <lineage>
        <taxon>Bacteria</taxon>
        <taxon>Pseudomonadati</taxon>
        <taxon>Myxococcota</taxon>
        <taxon>Myxococcia</taxon>
        <taxon>Myxococcales</taxon>
        <taxon>Cystobacterineae</taxon>
        <taxon>Archangiaceae</taxon>
        <taxon>Hyalangium</taxon>
    </lineage>
</organism>
<dbReference type="AlphaFoldDB" id="A0A085VZN1"/>
<comment type="caution">
    <text evidence="2">The sequence shown here is derived from an EMBL/GenBank/DDBJ whole genome shotgun (WGS) entry which is preliminary data.</text>
</comment>
<feature type="signal peptide" evidence="1">
    <location>
        <begin position="1"/>
        <end position="23"/>
    </location>
</feature>
<evidence type="ECO:0000256" key="1">
    <source>
        <dbReference type="SAM" id="SignalP"/>
    </source>
</evidence>
<evidence type="ECO:0008006" key="4">
    <source>
        <dbReference type="Google" id="ProtNLM"/>
    </source>
</evidence>
<protein>
    <recommendedName>
        <fullName evidence="4">Lipoprotein</fullName>
    </recommendedName>
</protein>